<evidence type="ECO:0000313" key="6">
    <source>
        <dbReference type="Proteomes" id="UP000014760"/>
    </source>
</evidence>
<dbReference type="STRING" id="283909.R7UIG5"/>
<dbReference type="HOGENOM" id="CLU_049080_0_0_1"/>
<dbReference type="PROSITE" id="PS50082">
    <property type="entry name" value="WD_REPEATS_2"/>
    <property type="match status" value="5"/>
</dbReference>
<evidence type="ECO:0000256" key="2">
    <source>
        <dbReference type="ARBA" id="ARBA00022737"/>
    </source>
</evidence>
<dbReference type="OrthoDB" id="187712at2759"/>
<dbReference type="PANTHER" id="PTHR19863:SF5">
    <property type="entry name" value="WD REPEAT-CONTAINING PROTEIN 47"/>
    <property type="match status" value="1"/>
</dbReference>
<dbReference type="InterPro" id="IPR015943">
    <property type="entry name" value="WD40/YVTN_repeat-like_dom_sf"/>
</dbReference>
<reference evidence="6" key="1">
    <citation type="submission" date="2012-12" db="EMBL/GenBank/DDBJ databases">
        <authorList>
            <person name="Hellsten U."/>
            <person name="Grimwood J."/>
            <person name="Chapman J.A."/>
            <person name="Shapiro H."/>
            <person name="Aerts A."/>
            <person name="Otillar R.P."/>
            <person name="Terry A.Y."/>
            <person name="Boore J.L."/>
            <person name="Simakov O."/>
            <person name="Marletaz F."/>
            <person name="Cho S.-J."/>
            <person name="Edsinger-Gonzales E."/>
            <person name="Havlak P."/>
            <person name="Kuo D.-H."/>
            <person name="Larsson T."/>
            <person name="Lv J."/>
            <person name="Arendt D."/>
            <person name="Savage R."/>
            <person name="Osoegawa K."/>
            <person name="de Jong P."/>
            <person name="Lindberg D.R."/>
            <person name="Seaver E.C."/>
            <person name="Weisblat D.A."/>
            <person name="Putnam N.H."/>
            <person name="Grigoriev I.V."/>
            <person name="Rokhsar D.S."/>
        </authorList>
    </citation>
    <scope>NUCLEOTIDE SEQUENCE</scope>
    <source>
        <strain evidence="6">I ESC-2004</strain>
    </source>
</reference>
<dbReference type="CDD" id="cd00200">
    <property type="entry name" value="WD40"/>
    <property type="match status" value="1"/>
</dbReference>
<reference evidence="4 6" key="2">
    <citation type="journal article" date="2013" name="Nature">
        <title>Insights into bilaterian evolution from three spiralian genomes.</title>
        <authorList>
            <person name="Simakov O."/>
            <person name="Marletaz F."/>
            <person name="Cho S.J."/>
            <person name="Edsinger-Gonzales E."/>
            <person name="Havlak P."/>
            <person name="Hellsten U."/>
            <person name="Kuo D.H."/>
            <person name="Larsson T."/>
            <person name="Lv J."/>
            <person name="Arendt D."/>
            <person name="Savage R."/>
            <person name="Osoegawa K."/>
            <person name="de Jong P."/>
            <person name="Grimwood J."/>
            <person name="Chapman J.A."/>
            <person name="Shapiro H."/>
            <person name="Aerts A."/>
            <person name="Otillar R.P."/>
            <person name="Terry A.Y."/>
            <person name="Boore J.L."/>
            <person name="Grigoriev I.V."/>
            <person name="Lindberg D.R."/>
            <person name="Seaver E.C."/>
            <person name="Weisblat D.A."/>
            <person name="Putnam N.H."/>
            <person name="Rokhsar D.S."/>
        </authorList>
    </citation>
    <scope>NUCLEOTIDE SEQUENCE</scope>
    <source>
        <strain evidence="4 6">I ESC-2004</strain>
    </source>
</reference>
<name>R7UIG5_CAPTE</name>
<dbReference type="InterPro" id="IPR036322">
    <property type="entry name" value="WD40_repeat_dom_sf"/>
</dbReference>
<dbReference type="InterPro" id="IPR020472">
    <property type="entry name" value="WD40_PAC1"/>
</dbReference>
<keyword evidence="1 3" id="KW-0853">WD repeat</keyword>
<dbReference type="PRINTS" id="PR00320">
    <property type="entry name" value="GPROTEINBRPT"/>
</dbReference>
<dbReference type="AlphaFoldDB" id="R7UIG5"/>
<feature type="repeat" description="WD" evidence="3">
    <location>
        <begin position="226"/>
        <end position="267"/>
    </location>
</feature>
<sequence length="350" mass="38205">FQSVDGVKPRFIPVTTLEDQQAVRAVAFHPQGDLYAVGANSKTLRVCAFPNVTDLKEEHTTQEANVVFKRTKHHKGSIYCIGWNPMGDIIATGSNDKSIRLMRYNTETHSAVGPDMELTFHDGTVRDLVFMQDASNGSSLLISGGAGDCKVYASDCATGQPIRMMTGHSGHIYSLHTWGGCMFVSGSQDKTARVWDLRAPAAINVIPSPNPGEDYPHPSVALTPSFSPAASAFASVCADPSGRLLASGHENSTVMLWDMRGNRSVQTFKPHTAEVRTVRFSMNAYYLLTGSYDQNIVLTDLHGDLMRPLPSVVVADHKDKVIQCKWHPSQLAFVSTSADRTIKTWALPVV</sequence>
<dbReference type="EMBL" id="KB303021">
    <property type="protein sequence ID" value="ELU03578.1"/>
    <property type="molecule type" value="Genomic_DNA"/>
</dbReference>
<reference evidence="5" key="3">
    <citation type="submission" date="2015-06" db="UniProtKB">
        <authorList>
            <consortium name="EnsemblMetazoa"/>
        </authorList>
    </citation>
    <scope>IDENTIFICATION</scope>
</reference>
<dbReference type="Pfam" id="PF00400">
    <property type="entry name" value="WD40"/>
    <property type="match status" value="6"/>
</dbReference>
<dbReference type="PROSITE" id="PS50294">
    <property type="entry name" value="WD_REPEATS_REGION"/>
    <property type="match status" value="2"/>
</dbReference>
<dbReference type="Gene3D" id="2.130.10.10">
    <property type="entry name" value="YVTN repeat-like/Quinoprotein amine dehydrogenase"/>
    <property type="match status" value="2"/>
</dbReference>
<keyword evidence="6" id="KW-1185">Reference proteome</keyword>
<dbReference type="InterPro" id="IPR040067">
    <property type="entry name" value="WDR47"/>
</dbReference>
<feature type="non-terminal residue" evidence="4">
    <location>
        <position position="1"/>
    </location>
</feature>
<evidence type="ECO:0000256" key="1">
    <source>
        <dbReference type="ARBA" id="ARBA00022574"/>
    </source>
</evidence>
<dbReference type="EMBL" id="AMQN01008400">
    <property type="status" value="NOT_ANNOTATED_CDS"/>
    <property type="molecule type" value="Genomic_DNA"/>
</dbReference>
<feature type="repeat" description="WD" evidence="3">
    <location>
        <begin position="165"/>
        <end position="205"/>
    </location>
</feature>
<protein>
    <submittedName>
        <fullName evidence="4 5">Uncharacterized protein</fullName>
    </submittedName>
</protein>
<evidence type="ECO:0000313" key="5">
    <source>
        <dbReference type="EnsemblMetazoa" id="CapteP90348"/>
    </source>
</evidence>
<feature type="repeat" description="WD" evidence="3">
    <location>
        <begin position="71"/>
        <end position="112"/>
    </location>
</feature>
<feature type="repeat" description="WD" evidence="3">
    <location>
        <begin position="314"/>
        <end position="350"/>
    </location>
</feature>
<accession>R7UIG5</accession>
<proteinExistence type="predicted"/>
<dbReference type="PROSITE" id="PS00678">
    <property type="entry name" value="WD_REPEATS_1"/>
    <property type="match status" value="1"/>
</dbReference>
<dbReference type="SMART" id="SM00320">
    <property type="entry name" value="WD40"/>
    <property type="match status" value="7"/>
</dbReference>
<dbReference type="SUPFAM" id="SSF50978">
    <property type="entry name" value="WD40 repeat-like"/>
    <property type="match status" value="1"/>
</dbReference>
<feature type="repeat" description="WD" evidence="3">
    <location>
        <begin position="268"/>
        <end position="301"/>
    </location>
</feature>
<dbReference type="InterPro" id="IPR001680">
    <property type="entry name" value="WD40_rpt"/>
</dbReference>
<dbReference type="InterPro" id="IPR019775">
    <property type="entry name" value="WD40_repeat_CS"/>
</dbReference>
<organism evidence="4">
    <name type="scientific">Capitella teleta</name>
    <name type="common">Polychaete worm</name>
    <dbReference type="NCBI Taxonomy" id="283909"/>
    <lineage>
        <taxon>Eukaryota</taxon>
        <taxon>Metazoa</taxon>
        <taxon>Spiralia</taxon>
        <taxon>Lophotrochozoa</taxon>
        <taxon>Annelida</taxon>
        <taxon>Polychaeta</taxon>
        <taxon>Sedentaria</taxon>
        <taxon>Scolecida</taxon>
        <taxon>Capitellidae</taxon>
        <taxon>Capitella</taxon>
    </lineage>
</organism>
<evidence type="ECO:0000313" key="4">
    <source>
        <dbReference type="EMBL" id="ELU03578.1"/>
    </source>
</evidence>
<dbReference type="OMA" id="EIRCIRF"/>
<dbReference type="Proteomes" id="UP000014760">
    <property type="component" value="Unassembled WGS sequence"/>
</dbReference>
<dbReference type="EnsemblMetazoa" id="CapteT90348">
    <property type="protein sequence ID" value="CapteP90348"/>
    <property type="gene ID" value="CapteG90348"/>
</dbReference>
<evidence type="ECO:0000256" key="3">
    <source>
        <dbReference type="PROSITE-ProRule" id="PRU00221"/>
    </source>
</evidence>
<dbReference type="FunCoup" id="R7UIG5">
    <property type="interactions" value="19"/>
</dbReference>
<keyword evidence="2" id="KW-0677">Repeat</keyword>
<gene>
    <name evidence="4" type="ORF">CAPTEDRAFT_90348</name>
</gene>
<dbReference type="PANTHER" id="PTHR19863">
    <property type="entry name" value="NEMITIN (NEURONAL ENRICHED MAP INTERACTING PROTEIN) HOMOLOG"/>
    <property type="match status" value="1"/>
</dbReference>